<name>A0A4R5NBM7_9LACO</name>
<dbReference type="Gene3D" id="3.30.830.10">
    <property type="entry name" value="Metalloenzyme, LuxS/M16 peptidase-like"/>
    <property type="match status" value="2"/>
</dbReference>
<dbReference type="Pfam" id="PF00675">
    <property type="entry name" value="Peptidase_M16"/>
    <property type="match status" value="1"/>
</dbReference>
<dbReference type="PANTHER" id="PTHR11851:SF134">
    <property type="entry name" value="ZINC-DEPENDENT PROTEASE"/>
    <property type="match status" value="1"/>
</dbReference>
<dbReference type="GO" id="GO:0046872">
    <property type="term" value="F:metal ion binding"/>
    <property type="evidence" value="ECO:0007669"/>
    <property type="project" value="InterPro"/>
</dbReference>
<proteinExistence type="predicted"/>
<reference evidence="3 4" key="1">
    <citation type="journal article" date="2019" name="Appl. Microbiol. Biotechnol.">
        <title>Uncovering carbohydrate metabolism through a genotype-phenotype association study of 56 lactic acid bacteria genomes.</title>
        <authorList>
            <person name="Buron-Moles G."/>
            <person name="Chailyan A."/>
            <person name="Dolejs I."/>
            <person name="Forster J."/>
            <person name="Miks M.H."/>
        </authorList>
    </citation>
    <scope>NUCLEOTIDE SEQUENCE [LARGE SCALE GENOMIC DNA]</scope>
    <source>
        <strain evidence="3 4">ATCC 700006</strain>
    </source>
</reference>
<dbReference type="STRING" id="907931.GCA_000165675_00259"/>
<evidence type="ECO:0000313" key="4">
    <source>
        <dbReference type="Proteomes" id="UP000295681"/>
    </source>
</evidence>
<protein>
    <recommendedName>
        <fullName evidence="5">Peptidase M16 N-terminal domain-containing protein</fullName>
    </recommendedName>
</protein>
<gene>
    <name evidence="3" type="ORF">C5L23_001109</name>
</gene>
<evidence type="ECO:0008006" key="5">
    <source>
        <dbReference type="Google" id="ProtNLM"/>
    </source>
</evidence>
<evidence type="ECO:0000259" key="2">
    <source>
        <dbReference type="Pfam" id="PF05193"/>
    </source>
</evidence>
<keyword evidence="4" id="KW-1185">Reference proteome</keyword>
<dbReference type="SUPFAM" id="SSF63411">
    <property type="entry name" value="LuxS/MPP-like metallohydrolase"/>
    <property type="match status" value="2"/>
</dbReference>
<dbReference type="InterPro" id="IPR011249">
    <property type="entry name" value="Metalloenz_LuxS/M16"/>
</dbReference>
<dbReference type="Pfam" id="PF05193">
    <property type="entry name" value="Peptidase_M16_C"/>
    <property type="match status" value="1"/>
</dbReference>
<sequence length="424" mass="48024">MKTKKYTQLKENVIEDVLPNGLRVSLVPKNNYHKTFAVITTEYGALDMAFQINNEEPIIIPPGTAHFLEHKLFEKEDGDAFAGFGALGADANAFTNAYQTSYLFSTSQNFSSALSYLLDFVQAPYFTQQTVAKEQGIIGQEIQMYADDPNWKVYMGLLNLMYPDTALATDIAGTQASIALITPELLYQIHRAFYQPSQLHLQIVGRFDPDEILALIHQNQAQKVIESVDVKKITNEINAPREQNMTASFSVVRPKVAFGLRIQHDILKGKAGAKMSEVADIVNDMLFGEQTDWYQSLYSQGIIDTEFSVSYDLIREYQFVSIIAETTEIVALTEAIQKRLDQYQEVLLESRESFEQIRRATLGEGIQRLNSLESIALRGDDVLFGINLFDQVMLIQNLTFEDILTGAEILYRTVHLQRFILQQQ</sequence>
<dbReference type="InterPro" id="IPR007863">
    <property type="entry name" value="Peptidase_M16_C"/>
</dbReference>
<comment type="caution">
    <text evidence="3">The sequence shown here is derived from an EMBL/GenBank/DDBJ whole genome shotgun (WGS) entry which is preliminary data.</text>
</comment>
<dbReference type="RefSeq" id="WP_133264203.1">
    <property type="nucleotide sequence ID" value="NZ_JAGYGP010000001.1"/>
</dbReference>
<organism evidence="3 4">
    <name type="scientific">Leuconostoc fallax</name>
    <dbReference type="NCBI Taxonomy" id="1251"/>
    <lineage>
        <taxon>Bacteria</taxon>
        <taxon>Bacillati</taxon>
        <taxon>Bacillota</taxon>
        <taxon>Bacilli</taxon>
        <taxon>Lactobacillales</taxon>
        <taxon>Lactobacillaceae</taxon>
        <taxon>Leuconostoc</taxon>
    </lineage>
</organism>
<dbReference type="InterPro" id="IPR011765">
    <property type="entry name" value="Pept_M16_N"/>
</dbReference>
<dbReference type="PANTHER" id="PTHR11851">
    <property type="entry name" value="METALLOPROTEASE"/>
    <property type="match status" value="1"/>
</dbReference>
<dbReference type="EMBL" id="PUFI01000005">
    <property type="protein sequence ID" value="TDG69647.1"/>
    <property type="molecule type" value="Genomic_DNA"/>
</dbReference>
<dbReference type="InterPro" id="IPR050361">
    <property type="entry name" value="MPP/UQCRC_Complex"/>
</dbReference>
<dbReference type="NCBIfam" id="NF047421">
    <property type="entry name" value="YfmH_fam"/>
    <property type="match status" value="1"/>
</dbReference>
<evidence type="ECO:0000259" key="1">
    <source>
        <dbReference type="Pfam" id="PF00675"/>
    </source>
</evidence>
<accession>A0A4R5NBM7</accession>
<evidence type="ECO:0000313" key="3">
    <source>
        <dbReference type="EMBL" id="TDG69647.1"/>
    </source>
</evidence>
<feature type="domain" description="Peptidase M16 C-terminal" evidence="2">
    <location>
        <begin position="181"/>
        <end position="345"/>
    </location>
</feature>
<dbReference type="AlphaFoldDB" id="A0A4R5NBM7"/>
<feature type="domain" description="Peptidase M16 N-terminal" evidence="1">
    <location>
        <begin position="62"/>
        <end position="174"/>
    </location>
</feature>
<dbReference type="Proteomes" id="UP000295681">
    <property type="component" value="Unassembled WGS sequence"/>
</dbReference>